<keyword evidence="2" id="KW-1185">Reference proteome</keyword>
<dbReference type="Proteomes" id="UP001242368">
    <property type="component" value="Unassembled WGS sequence"/>
</dbReference>
<dbReference type="InterPro" id="IPR015018">
    <property type="entry name" value="DUF1905"/>
</dbReference>
<evidence type="ECO:0000313" key="1">
    <source>
        <dbReference type="EMBL" id="MDN3710414.1"/>
    </source>
</evidence>
<dbReference type="EMBL" id="JAUFQU010000088">
    <property type="protein sequence ID" value="MDN3710414.1"/>
    <property type="molecule type" value="Genomic_DNA"/>
</dbReference>
<dbReference type="Gene3D" id="2.40.30.100">
    <property type="entry name" value="AF2212/PG0164-like"/>
    <property type="match status" value="1"/>
</dbReference>
<dbReference type="Pfam" id="PF08922">
    <property type="entry name" value="DUF1905"/>
    <property type="match status" value="1"/>
</dbReference>
<proteinExistence type="predicted"/>
<reference evidence="2" key="1">
    <citation type="journal article" date="2019" name="Int. J. Syst. Evol. Microbiol.">
        <title>The Global Catalogue of Microorganisms (GCM) 10K type strain sequencing project: providing services to taxonomists for standard genome sequencing and annotation.</title>
        <authorList>
            <consortium name="The Broad Institute Genomics Platform"/>
            <consortium name="The Broad Institute Genome Sequencing Center for Infectious Disease"/>
            <person name="Wu L."/>
            <person name="Ma J."/>
        </authorList>
    </citation>
    <scope>NUCLEOTIDE SEQUENCE [LARGE SCALE GENOMIC DNA]</scope>
    <source>
        <strain evidence="2">CECT 7184</strain>
    </source>
</reference>
<dbReference type="SUPFAM" id="SSF141694">
    <property type="entry name" value="AF2212/PG0164-like"/>
    <property type="match status" value="1"/>
</dbReference>
<organism evidence="1 2">
    <name type="scientific">Paenimyroides ceti</name>
    <dbReference type="NCBI Taxonomy" id="395087"/>
    <lineage>
        <taxon>Bacteria</taxon>
        <taxon>Pseudomonadati</taxon>
        <taxon>Bacteroidota</taxon>
        <taxon>Flavobacteriia</taxon>
        <taxon>Flavobacteriales</taxon>
        <taxon>Flavobacteriaceae</taxon>
        <taxon>Paenimyroides</taxon>
    </lineage>
</organism>
<comment type="caution">
    <text evidence="1">The sequence shown here is derived from an EMBL/GenBank/DDBJ whole genome shotgun (WGS) entry which is preliminary data.</text>
</comment>
<dbReference type="InterPro" id="IPR037079">
    <property type="entry name" value="AF2212/PG0164-like_sf"/>
</dbReference>
<protein>
    <submittedName>
        <fullName evidence="1">DUF1905 domain-containing protein</fullName>
    </submittedName>
</protein>
<dbReference type="RefSeq" id="WP_290365564.1">
    <property type="nucleotide sequence ID" value="NZ_JAUFQU010000088.1"/>
</dbReference>
<accession>A0ABT8D1R0</accession>
<name>A0ABT8D1R0_9FLAO</name>
<evidence type="ECO:0000313" key="2">
    <source>
        <dbReference type="Proteomes" id="UP001242368"/>
    </source>
</evidence>
<gene>
    <name evidence="1" type="ORF">QW060_26715</name>
</gene>
<sequence>MGESQRPYDDFEISGYHLQPMGNGSLFLPVKAEIRKKIRKTAGDSVHVILYADVLPDQITEELQLCFKEEPGVYEAFMRCTSEKTTAYHPMDLFGS</sequence>